<dbReference type="EMBL" id="BPLR01018039">
    <property type="protein sequence ID" value="GIY96369.1"/>
    <property type="molecule type" value="Genomic_DNA"/>
</dbReference>
<keyword evidence="2" id="KW-1185">Reference proteome</keyword>
<evidence type="ECO:0000313" key="1">
    <source>
        <dbReference type="EMBL" id="GIY96369.1"/>
    </source>
</evidence>
<accession>A0AAV4XNX6</accession>
<proteinExistence type="predicted"/>
<dbReference type="Proteomes" id="UP001054945">
    <property type="component" value="Unassembled WGS sequence"/>
</dbReference>
<name>A0AAV4XNX6_CAEEX</name>
<sequence>MVIVSDHGMTSSDSRGLNVINLQQLIDIADIRYMVYYGATSMLLPYEGKLEKYYVTLCQSNLLFLSE</sequence>
<dbReference type="AlphaFoldDB" id="A0AAV4XNX6"/>
<comment type="caution">
    <text evidence="1">The sequence shown here is derived from an EMBL/GenBank/DDBJ whole genome shotgun (WGS) entry which is preliminary data.</text>
</comment>
<organism evidence="1 2">
    <name type="scientific">Caerostris extrusa</name>
    <name type="common">Bark spider</name>
    <name type="synonym">Caerostris bankana</name>
    <dbReference type="NCBI Taxonomy" id="172846"/>
    <lineage>
        <taxon>Eukaryota</taxon>
        <taxon>Metazoa</taxon>
        <taxon>Ecdysozoa</taxon>
        <taxon>Arthropoda</taxon>
        <taxon>Chelicerata</taxon>
        <taxon>Arachnida</taxon>
        <taxon>Araneae</taxon>
        <taxon>Araneomorphae</taxon>
        <taxon>Entelegynae</taxon>
        <taxon>Araneoidea</taxon>
        <taxon>Araneidae</taxon>
        <taxon>Caerostris</taxon>
    </lineage>
</organism>
<reference evidence="1 2" key="1">
    <citation type="submission" date="2021-06" db="EMBL/GenBank/DDBJ databases">
        <title>Caerostris extrusa draft genome.</title>
        <authorList>
            <person name="Kono N."/>
            <person name="Arakawa K."/>
        </authorList>
    </citation>
    <scope>NUCLEOTIDE SEQUENCE [LARGE SCALE GENOMIC DNA]</scope>
</reference>
<dbReference type="Gene3D" id="3.30.1360.180">
    <property type="match status" value="1"/>
</dbReference>
<evidence type="ECO:0000313" key="2">
    <source>
        <dbReference type="Proteomes" id="UP001054945"/>
    </source>
</evidence>
<gene>
    <name evidence="1" type="primary">X975_23289</name>
    <name evidence="1" type="ORF">CEXT_540001</name>
</gene>
<protein>
    <submittedName>
        <fullName evidence="1">Uncharacterized protein</fullName>
    </submittedName>
</protein>